<feature type="transmembrane region" description="Helical" evidence="1">
    <location>
        <begin position="6"/>
        <end position="31"/>
    </location>
</feature>
<dbReference type="RefSeq" id="WP_028390779.1">
    <property type="nucleotide sequence ID" value="NZ_JACJHX010000025.1"/>
</dbReference>
<evidence type="ECO:0000313" key="2">
    <source>
        <dbReference type="EMBL" id="MBA9029082.1"/>
    </source>
</evidence>
<evidence type="ECO:0000313" key="3">
    <source>
        <dbReference type="Proteomes" id="UP000626697"/>
    </source>
</evidence>
<keyword evidence="1" id="KW-0472">Membrane</keyword>
<keyword evidence="1" id="KW-1133">Transmembrane helix</keyword>
<organism evidence="2 3">
    <name type="scientific">Peribacillus huizhouensis</name>
    <dbReference type="NCBI Taxonomy" id="1501239"/>
    <lineage>
        <taxon>Bacteria</taxon>
        <taxon>Bacillati</taxon>
        <taxon>Bacillota</taxon>
        <taxon>Bacilli</taxon>
        <taxon>Bacillales</taxon>
        <taxon>Bacillaceae</taxon>
        <taxon>Peribacillus</taxon>
    </lineage>
</organism>
<gene>
    <name evidence="2" type="ORF">HNP81_004426</name>
</gene>
<sequence length="62" mass="7162">MEVANGLFGLFAIIPILIYLGLVVFSIYFIVKVIKFMNAKTRLDEQRNEKLDELIRVMGNDK</sequence>
<accession>A0ABR6CXN0</accession>
<reference evidence="2 3" key="1">
    <citation type="submission" date="2020-08" db="EMBL/GenBank/DDBJ databases">
        <title>Genomic Encyclopedia of Type Strains, Phase IV (KMG-IV): sequencing the most valuable type-strain genomes for metagenomic binning, comparative biology and taxonomic classification.</title>
        <authorList>
            <person name="Goeker M."/>
        </authorList>
    </citation>
    <scope>NUCLEOTIDE SEQUENCE [LARGE SCALE GENOMIC DNA]</scope>
    <source>
        <strain evidence="2 3">DSM 105481</strain>
    </source>
</reference>
<dbReference type="Proteomes" id="UP000626697">
    <property type="component" value="Unassembled WGS sequence"/>
</dbReference>
<proteinExistence type="predicted"/>
<name>A0ABR6CXN0_9BACI</name>
<protein>
    <submittedName>
        <fullName evidence="2">Membrane protein</fullName>
    </submittedName>
</protein>
<comment type="caution">
    <text evidence="2">The sequence shown here is derived from an EMBL/GenBank/DDBJ whole genome shotgun (WGS) entry which is preliminary data.</text>
</comment>
<keyword evidence="1" id="KW-0812">Transmembrane</keyword>
<dbReference type="EMBL" id="JACJHX010000025">
    <property type="protein sequence ID" value="MBA9029082.1"/>
    <property type="molecule type" value="Genomic_DNA"/>
</dbReference>
<keyword evidence="3" id="KW-1185">Reference proteome</keyword>
<evidence type="ECO:0000256" key="1">
    <source>
        <dbReference type="SAM" id="Phobius"/>
    </source>
</evidence>